<dbReference type="Pfam" id="PF00561">
    <property type="entry name" value="Abhydrolase_1"/>
    <property type="match status" value="1"/>
</dbReference>
<dbReference type="SUPFAM" id="SSF53474">
    <property type="entry name" value="alpha/beta-Hydrolases"/>
    <property type="match status" value="1"/>
</dbReference>
<keyword evidence="3" id="KW-1185">Reference proteome</keyword>
<organism evidence="2 3">
    <name type="scientific">Gordonia desulfuricans</name>
    <dbReference type="NCBI Taxonomy" id="89051"/>
    <lineage>
        <taxon>Bacteria</taxon>
        <taxon>Bacillati</taxon>
        <taxon>Actinomycetota</taxon>
        <taxon>Actinomycetes</taxon>
        <taxon>Mycobacteriales</taxon>
        <taxon>Gordoniaceae</taxon>
        <taxon>Gordonia</taxon>
    </lineage>
</organism>
<evidence type="ECO:0000313" key="2">
    <source>
        <dbReference type="EMBL" id="NDK89343.1"/>
    </source>
</evidence>
<feature type="domain" description="AB hydrolase-1" evidence="1">
    <location>
        <begin position="73"/>
        <end position="176"/>
    </location>
</feature>
<dbReference type="Proteomes" id="UP000466307">
    <property type="component" value="Unassembled WGS sequence"/>
</dbReference>
<dbReference type="PANTHER" id="PTHR46438:SF2">
    <property type="entry name" value="ALPHA_BETA-HYDROLASES SUPERFAMILY PROTEIN"/>
    <property type="match status" value="1"/>
</dbReference>
<gene>
    <name evidence="2" type="ORF">GYA93_07070</name>
</gene>
<reference evidence="2 3" key="1">
    <citation type="submission" date="2020-01" db="EMBL/GenBank/DDBJ databases">
        <title>Investigation of new actinobacteria for the biodesulphurisation of diesel fuel.</title>
        <authorList>
            <person name="Athi Narayanan S.M."/>
        </authorList>
    </citation>
    <scope>NUCLEOTIDE SEQUENCE [LARGE SCALE GENOMIC DNA]</scope>
    <source>
        <strain evidence="2 3">213E</strain>
    </source>
</reference>
<dbReference type="RefSeq" id="WP_059039178.1">
    <property type="nucleotide sequence ID" value="NZ_JAADZU010000015.1"/>
</dbReference>
<dbReference type="GO" id="GO:0016787">
    <property type="term" value="F:hydrolase activity"/>
    <property type="evidence" value="ECO:0007669"/>
    <property type="project" value="UniProtKB-KW"/>
</dbReference>
<dbReference type="PANTHER" id="PTHR46438">
    <property type="entry name" value="ALPHA/BETA-HYDROLASES SUPERFAMILY PROTEIN"/>
    <property type="match status" value="1"/>
</dbReference>
<comment type="caution">
    <text evidence="2">The sequence shown here is derived from an EMBL/GenBank/DDBJ whole genome shotgun (WGS) entry which is preliminary data.</text>
</comment>
<evidence type="ECO:0000259" key="1">
    <source>
        <dbReference type="Pfam" id="PF00561"/>
    </source>
</evidence>
<keyword evidence="2" id="KW-0378">Hydrolase</keyword>
<protein>
    <submittedName>
        <fullName evidence="2">Alpha/beta hydrolase</fullName>
    </submittedName>
</protein>
<dbReference type="AlphaFoldDB" id="A0A7K3LMD6"/>
<dbReference type="InterPro" id="IPR000073">
    <property type="entry name" value="AB_hydrolase_1"/>
</dbReference>
<proteinExistence type="predicted"/>
<accession>A0A7K3LMD6</accession>
<dbReference type="InterPro" id="IPR029058">
    <property type="entry name" value="AB_hydrolase_fold"/>
</dbReference>
<dbReference type="EMBL" id="JAADZU010000015">
    <property type="protein sequence ID" value="NDK89343.1"/>
    <property type="molecule type" value="Genomic_DNA"/>
</dbReference>
<evidence type="ECO:0000313" key="3">
    <source>
        <dbReference type="Proteomes" id="UP000466307"/>
    </source>
</evidence>
<dbReference type="Gene3D" id="3.40.50.1820">
    <property type="entry name" value="alpha/beta hydrolase"/>
    <property type="match status" value="1"/>
</dbReference>
<sequence>MTRTGPTRTLARAALIGGPVLVGAAAVARFAATNLCTFRRDWRSVLAAGYTENQVVVDGVVINYGEGPARGKPPLLLIHGQASDWKSYAPALPDLAAMFHVYAVDVPGHGGSDRIADGYTAIGIGALLKRFVDDVIGEPVVLSGHSSGGQLAAWLAANAPDDVTAVLLEDPPMFTTLLPRAEKTWNWVDLATCCHSFLTADDTDFVRYYWVHQYMWKYFGAGAGRIRRLGTRSRDRHPDRPLALWWWPVNNLLRSMQTYDPVFGDAFYTDRWDEGFDHESTLKAVVQQTIYVHTAVDFDGDILRGAASDDDAARIAQLLPNARLVQTDTGHGFHDEDPAHFVRLLDELRR</sequence>
<name>A0A7K3LMD6_9ACTN</name>